<dbReference type="InterPro" id="IPR008271">
    <property type="entry name" value="Ser/Thr_kinase_AS"/>
</dbReference>
<keyword evidence="2 5" id="KW-0547">Nucleotide-binding</keyword>
<keyword evidence="1" id="KW-0808">Transferase</keyword>
<dbReference type="PANTHER" id="PTHR43289">
    <property type="entry name" value="MITOGEN-ACTIVATED PROTEIN KINASE KINASE KINASE 20-RELATED"/>
    <property type="match status" value="1"/>
</dbReference>
<dbReference type="GO" id="GO:0004674">
    <property type="term" value="F:protein serine/threonine kinase activity"/>
    <property type="evidence" value="ECO:0007669"/>
    <property type="project" value="UniProtKB-KW"/>
</dbReference>
<dbReference type="PROSITE" id="PS00108">
    <property type="entry name" value="PROTEIN_KINASE_ST"/>
    <property type="match status" value="1"/>
</dbReference>
<dbReference type="EMBL" id="JAPDDS010000004">
    <property type="protein sequence ID" value="MCW1884879.1"/>
    <property type="molecule type" value="Genomic_DNA"/>
</dbReference>
<feature type="binding site" evidence="5">
    <location>
        <position position="135"/>
    </location>
    <ligand>
        <name>ATP</name>
        <dbReference type="ChEBI" id="CHEBI:30616"/>
    </ligand>
</feature>
<dbReference type="Gene3D" id="3.30.200.20">
    <property type="entry name" value="Phosphorylase Kinase, domain 1"/>
    <property type="match status" value="1"/>
</dbReference>
<keyword evidence="3 7" id="KW-0418">Kinase</keyword>
<keyword evidence="4 5" id="KW-0067">ATP-binding</keyword>
<evidence type="ECO:0000259" key="6">
    <source>
        <dbReference type="PROSITE" id="PS50011"/>
    </source>
</evidence>
<dbReference type="CDD" id="cd14014">
    <property type="entry name" value="STKc_PknB_like"/>
    <property type="match status" value="1"/>
</dbReference>
<protein>
    <submittedName>
        <fullName evidence="7">Serine/threonine protein kinase</fullName>
    </submittedName>
</protein>
<evidence type="ECO:0000256" key="4">
    <source>
        <dbReference type="ARBA" id="ARBA00022840"/>
    </source>
</evidence>
<organism evidence="7 8">
    <name type="scientific">Luteolibacter flavescens</name>
    <dbReference type="NCBI Taxonomy" id="1859460"/>
    <lineage>
        <taxon>Bacteria</taxon>
        <taxon>Pseudomonadati</taxon>
        <taxon>Verrucomicrobiota</taxon>
        <taxon>Verrucomicrobiia</taxon>
        <taxon>Verrucomicrobiales</taxon>
        <taxon>Verrucomicrobiaceae</taxon>
        <taxon>Luteolibacter</taxon>
    </lineage>
</organism>
<dbReference type="Gene3D" id="1.25.40.10">
    <property type="entry name" value="Tetratricopeptide repeat domain"/>
    <property type="match status" value="1"/>
</dbReference>
<dbReference type="Proteomes" id="UP001207930">
    <property type="component" value="Unassembled WGS sequence"/>
</dbReference>
<feature type="domain" description="Protein kinase" evidence="6">
    <location>
        <begin position="105"/>
        <end position="405"/>
    </location>
</feature>
<dbReference type="SUPFAM" id="SSF56112">
    <property type="entry name" value="Protein kinase-like (PK-like)"/>
    <property type="match status" value="1"/>
</dbReference>
<reference evidence="7 8" key="1">
    <citation type="submission" date="2022-10" db="EMBL/GenBank/DDBJ databases">
        <title>Luteolibacter flavescens strain MCCC 1K03193, whole genome shotgun sequencing project.</title>
        <authorList>
            <person name="Zhao G."/>
            <person name="Shen L."/>
        </authorList>
    </citation>
    <scope>NUCLEOTIDE SEQUENCE [LARGE SCALE GENOMIC DNA]</scope>
    <source>
        <strain evidence="7 8">MCCC 1K03193</strain>
    </source>
</reference>
<dbReference type="RefSeq" id="WP_264500836.1">
    <property type="nucleotide sequence ID" value="NZ_JAPDDS010000004.1"/>
</dbReference>
<gene>
    <name evidence="7" type="ORF">OKA04_09075</name>
</gene>
<dbReference type="PANTHER" id="PTHR43289:SF6">
    <property type="entry name" value="SERINE_THREONINE-PROTEIN KINASE NEKL-3"/>
    <property type="match status" value="1"/>
</dbReference>
<accession>A0ABT3FNG6</accession>
<dbReference type="PROSITE" id="PS50011">
    <property type="entry name" value="PROTEIN_KINASE_DOM"/>
    <property type="match status" value="1"/>
</dbReference>
<evidence type="ECO:0000313" key="8">
    <source>
        <dbReference type="Proteomes" id="UP001207930"/>
    </source>
</evidence>
<evidence type="ECO:0000313" key="7">
    <source>
        <dbReference type="EMBL" id="MCW1884879.1"/>
    </source>
</evidence>
<dbReference type="InterPro" id="IPR011009">
    <property type="entry name" value="Kinase-like_dom_sf"/>
</dbReference>
<dbReference type="PROSITE" id="PS00107">
    <property type="entry name" value="PROTEIN_KINASE_ATP"/>
    <property type="match status" value="1"/>
</dbReference>
<dbReference type="SMART" id="SM00220">
    <property type="entry name" value="S_TKc"/>
    <property type="match status" value="1"/>
</dbReference>
<evidence type="ECO:0000256" key="2">
    <source>
        <dbReference type="ARBA" id="ARBA00022741"/>
    </source>
</evidence>
<dbReference type="Gene3D" id="1.10.510.10">
    <property type="entry name" value="Transferase(Phosphotransferase) domain 1"/>
    <property type="match status" value="1"/>
</dbReference>
<dbReference type="InterPro" id="IPR000719">
    <property type="entry name" value="Prot_kinase_dom"/>
</dbReference>
<dbReference type="InterPro" id="IPR011990">
    <property type="entry name" value="TPR-like_helical_dom_sf"/>
</dbReference>
<evidence type="ECO:0000256" key="1">
    <source>
        <dbReference type="ARBA" id="ARBA00022679"/>
    </source>
</evidence>
<keyword evidence="7" id="KW-0723">Serine/threonine-protein kinase</keyword>
<sequence length="757" mass="83503">MNDAATELALASAIFEAALSLDDPGTREKFLERAFQDDREGLEQMRELLDSSRDSTPFFLEAGEARGHVATELFREISPEEDPPAAAAEPSSVTRDLIGSSIGQYHLVRCLGVGGSGIVYEAEQREPVRRRVALKIITIDTESAAAKARFDIERQALAIMDHPNIAKVLDAGGTHNGRPYFVMELVTGEAITTYCDREKLGIRQRIALFADVCAAIQHAHSKRIIHRDIKPSNVLVTVQDQDRKPVAKVIDFGIAKAASHDLKAHPLLTSHDQFLGTPAYMSPEQVEMIGLDVDTRSDIYSLGVLLYELLTSRTPFDRSELANSGLASMRKKLLEALHPKPSARLGGIPAPEQEAIAEARGTSVPKLSAALRGDLDLVVMKALEKDRNKRYETANSLTTDLRLWLENKPVSARNPNNIYSFRKFIGRNKIPFFSACAVAASILLGFGTSLRLYFRERSALYEQARLSREAEHSRDLEQQLRNQAQARANVSRAAFLLSEGKEKEADELLQANPLESIEPSKEASSVFRSLGGWYGTYGEWDKAVQCFRLMNQATKLNTASDILRGSDLLVTASALLKSGDFAGYEAFRRDALERLLPVGDSLEAEHLLKACLLTPPSQDVLHMLEDAAARCQETIDGEARGEYPAWEAFSLALYQYRMGDFEEVIATGRTGLEISGIKDICAASIRLLTALSHQRLGNATAAEEDFRWAKDLILGNLTTEMTEEKAIIPKWYDWSAAAILLAEAEQGGIGRATSQAR</sequence>
<dbReference type="InterPro" id="IPR017441">
    <property type="entry name" value="Protein_kinase_ATP_BS"/>
</dbReference>
<proteinExistence type="predicted"/>
<evidence type="ECO:0000256" key="5">
    <source>
        <dbReference type="PROSITE-ProRule" id="PRU10141"/>
    </source>
</evidence>
<evidence type="ECO:0000256" key="3">
    <source>
        <dbReference type="ARBA" id="ARBA00022777"/>
    </source>
</evidence>
<dbReference type="Pfam" id="PF00069">
    <property type="entry name" value="Pkinase"/>
    <property type="match status" value="1"/>
</dbReference>
<name>A0ABT3FNG6_9BACT</name>
<comment type="caution">
    <text evidence="7">The sequence shown here is derived from an EMBL/GenBank/DDBJ whole genome shotgun (WGS) entry which is preliminary data.</text>
</comment>
<keyword evidence="8" id="KW-1185">Reference proteome</keyword>